<dbReference type="RefSeq" id="WP_057775474.1">
    <property type="nucleotide sequence ID" value="NZ_CP042593.1"/>
</dbReference>
<evidence type="ECO:0000313" key="2">
    <source>
        <dbReference type="EMBL" id="QED46206.1"/>
    </source>
</evidence>
<dbReference type="STRING" id="1742359.GCA_001439625_04303"/>
<evidence type="ECO:0000313" key="3">
    <source>
        <dbReference type="Proteomes" id="UP000321555"/>
    </source>
</evidence>
<gene>
    <name evidence="2" type="ORF">FSZ17_02310</name>
</gene>
<dbReference type="InterPro" id="IPR057174">
    <property type="entry name" value="DUF7852"/>
</dbReference>
<dbReference type="OrthoDB" id="2381017at2"/>
<accession>A0A5B8Z4G4</accession>
<dbReference type="Pfam" id="PF25250">
    <property type="entry name" value="DUF7852"/>
    <property type="match status" value="1"/>
</dbReference>
<dbReference type="NCBIfam" id="NF045794">
    <property type="entry name" value="CsxC_fam"/>
    <property type="match status" value="1"/>
</dbReference>
<dbReference type="EMBL" id="CP042593">
    <property type="protein sequence ID" value="QED46206.1"/>
    <property type="molecule type" value="Genomic_DNA"/>
</dbReference>
<sequence>MRKNTCGCHGHDHCPPQMECRTVKSVSGECKSEDFFSPGEIEQTVVLNDLIIQIPVEADITLPAHAKDLKLVKKNVKLKQCKVVKNSFDPTHMSVKLFIEGVVHKNIQFVESCDDKVRDFSVSVPFRCFKKVHLNKPAQFPFGEFSIKKNVLERKEIAKDGHGADDCITGSLTFEVFTEPVECKLLFAVIDEWDIFKKHDSFGRFRKITEKMDVVLGIKLFQKQQCPEPEAVDHESHHGFMGHEKKETIFDRFRGMIG</sequence>
<dbReference type="Proteomes" id="UP000321555">
    <property type="component" value="Chromosome"/>
</dbReference>
<organism evidence="2 3">
    <name type="scientific">Cytobacillus dafuensis</name>
    <name type="common">Bacillus dafuensis</name>
    <dbReference type="NCBI Taxonomy" id="1742359"/>
    <lineage>
        <taxon>Bacteria</taxon>
        <taxon>Bacillati</taxon>
        <taxon>Bacillota</taxon>
        <taxon>Bacilli</taxon>
        <taxon>Bacillales</taxon>
        <taxon>Bacillaceae</taxon>
        <taxon>Cytobacillus</taxon>
    </lineage>
</organism>
<dbReference type="KEGG" id="bda:FSZ17_02310"/>
<keyword evidence="3" id="KW-1185">Reference proteome</keyword>
<dbReference type="InterPro" id="IPR054845">
    <property type="entry name" value="Exosporium_prot_C"/>
</dbReference>
<proteinExistence type="predicted"/>
<evidence type="ECO:0000259" key="1">
    <source>
        <dbReference type="Pfam" id="PF25250"/>
    </source>
</evidence>
<protein>
    <recommendedName>
        <fullName evidence="1">DUF7852 domain-containing protein</fullName>
    </recommendedName>
</protein>
<feature type="domain" description="DUF7852" evidence="1">
    <location>
        <begin position="45"/>
        <end position="114"/>
    </location>
</feature>
<reference evidence="3" key="1">
    <citation type="submission" date="2019-08" db="EMBL/GenBank/DDBJ databases">
        <authorList>
            <person name="Zheng X."/>
        </authorList>
    </citation>
    <scope>NUCLEOTIDE SEQUENCE [LARGE SCALE GENOMIC DNA]</scope>
    <source>
        <strain evidence="3">FJAT-25496</strain>
    </source>
</reference>
<name>A0A5B8Z4G4_CYTDA</name>
<dbReference type="AlphaFoldDB" id="A0A5B8Z4G4"/>